<name>A0ACD3AUL9_9AGAR</name>
<evidence type="ECO:0000313" key="1">
    <source>
        <dbReference type="EMBL" id="TFK69059.1"/>
    </source>
</evidence>
<gene>
    <name evidence="1" type="ORF">BDN72DRAFT_841039</name>
</gene>
<keyword evidence="2" id="KW-1185">Reference proteome</keyword>
<reference evidence="1 2" key="1">
    <citation type="journal article" date="2019" name="Nat. Ecol. Evol.">
        <title>Megaphylogeny resolves global patterns of mushroom evolution.</title>
        <authorList>
            <person name="Varga T."/>
            <person name="Krizsan K."/>
            <person name="Foldi C."/>
            <person name="Dima B."/>
            <person name="Sanchez-Garcia M."/>
            <person name="Sanchez-Ramirez S."/>
            <person name="Szollosi G.J."/>
            <person name="Szarkandi J.G."/>
            <person name="Papp V."/>
            <person name="Albert L."/>
            <person name="Andreopoulos W."/>
            <person name="Angelini C."/>
            <person name="Antonin V."/>
            <person name="Barry K.W."/>
            <person name="Bougher N.L."/>
            <person name="Buchanan P."/>
            <person name="Buyck B."/>
            <person name="Bense V."/>
            <person name="Catcheside P."/>
            <person name="Chovatia M."/>
            <person name="Cooper J."/>
            <person name="Damon W."/>
            <person name="Desjardin D."/>
            <person name="Finy P."/>
            <person name="Geml J."/>
            <person name="Haridas S."/>
            <person name="Hughes K."/>
            <person name="Justo A."/>
            <person name="Karasinski D."/>
            <person name="Kautmanova I."/>
            <person name="Kiss B."/>
            <person name="Kocsube S."/>
            <person name="Kotiranta H."/>
            <person name="LaButti K.M."/>
            <person name="Lechner B.E."/>
            <person name="Liimatainen K."/>
            <person name="Lipzen A."/>
            <person name="Lukacs Z."/>
            <person name="Mihaltcheva S."/>
            <person name="Morgado L.N."/>
            <person name="Niskanen T."/>
            <person name="Noordeloos M.E."/>
            <person name="Ohm R.A."/>
            <person name="Ortiz-Santana B."/>
            <person name="Ovrebo C."/>
            <person name="Racz N."/>
            <person name="Riley R."/>
            <person name="Savchenko A."/>
            <person name="Shiryaev A."/>
            <person name="Soop K."/>
            <person name="Spirin V."/>
            <person name="Szebenyi C."/>
            <person name="Tomsovsky M."/>
            <person name="Tulloss R.E."/>
            <person name="Uehling J."/>
            <person name="Grigoriev I.V."/>
            <person name="Vagvolgyi C."/>
            <person name="Papp T."/>
            <person name="Martin F.M."/>
            <person name="Miettinen O."/>
            <person name="Hibbett D.S."/>
            <person name="Nagy L.G."/>
        </authorList>
    </citation>
    <scope>NUCLEOTIDE SEQUENCE [LARGE SCALE GENOMIC DNA]</scope>
    <source>
        <strain evidence="1 2">NL-1719</strain>
    </source>
</reference>
<protein>
    <submittedName>
        <fullName evidence="1">ClpP/crotonase</fullName>
    </submittedName>
</protein>
<sequence length="205" mass="22219">WNETQKNASTSELPSELRGVASNPNGFGSLSRRVSIKPIIAAVNGGAYGGGMEILLNCDIVVTEKNAKFALPEVTRGVIAIQGGIPRLAQVAGTQFALEMLLTGRTVTAEEAHTRFRFVNEVVSTTDEVIPTALEFAYRICQNSPDAVQATKKGVLVGNGSHERTVVNHLWDPVHIRTYRGGNIKEGLQAFVEKRLPVWKSPAKL</sequence>
<accession>A0ACD3AUL9</accession>
<feature type="non-terminal residue" evidence="1">
    <location>
        <position position="1"/>
    </location>
</feature>
<dbReference type="Proteomes" id="UP000308600">
    <property type="component" value="Unassembled WGS sequence"/>
</dbReference>
<proteinExistence type="predicted"/>
<organism evidence="1 2">
    <name type="scientific">Pluteus cervinus</name>
    <dbReference type="NCBI Taxonomy" id="181527"/>
    <lineage>
        <taxon>Eukaryota</taxon>
        <taxon>Fungi</taxon>
        <taxon>Dikarya</taxon>
        <taxon>Basidiomycota</taxon>
        <taxon>Agaricomycotina</taxon>
        <taxon>Agaricomycetes</taxon>
        <taxon>Agaricomycetidae</taxon>
        <taxon>Agaricales</taxon>
        <taxon>Pluteineae</taxon>
        <taxon>Pluteaceae</taxon>
        <taxon>Pluteus</taxon>
    </lineage>
</organism>
<evidence type="ECO:0000313" key="2">
    <source>
        <dbReference type="Proteomes" id="UP000308600"/>
    </source>
</evidence>
<dbReference type="EMBL" id="ML208338">
    <property type="protein sequence ID" value="TFK69059.1"/>
    <property type="molecule type" value="Genomic_DNA"/>
</dbReference>